<dbReference type="GO" id="GO:0015485">
    <property type="term" value="F:cholesterol binding"/>
    <property type="evidence" value="ECO:0007669"/>
    <property type="project" value="TreeGrafter"/>
</dbReference>
<dbReference type="InterPro" id="IPR008795">
    <property type="entry name" value="Prominin"/>
</dbReference>
<proteinExistence type="inferred from homology"/>
<comment type="similarity">
    <text evidence="2">Belongs to the prominin family.</text>
</comment>
<evidence type="ECO:0000256" key="1">
    <source>
        <dbReference type="ARBA" id="ARBA00004475"/>
    </source>
</evidence>
<sequence length="816" mass="90484">MLWTRWLVLLLCWGATSGEQQRSPPPVEPLDFGFVPAAVYDTHAYYEPGSIGILFHMVHAFLYVVQPNSFPKGEIITATPSPCLLSPWIHYEAGFIVCATLGIAFVVLVPIIATCFCVCRCCENCGGEMHQRQRKNADCHRGFFTASLIAISVFIILGVLIAYAANHNVSTQIRSTRRLINTNMRDLKTFANNTPAQVEYLTAQYTTAKNKVLSDLDNIGPLLGGRIHSQLEKEVVPSLDTALRMAGAMRETKEALETVNTSLEVLQDGMGKLQASVTGERASLSNTLSDPACTNGAVSPTCNTIRSTLSQLGVNADYSKLPDVSHALVNINTILRTDLSNIVQKGYASFNDTPKLVKEQTKNIVSGVKGMLDKIGTEITSFSKMFPVEASLANFTTFLNERQKAIESFYPQIDQMDFYRWIGCVAVLCMVVLVLAFNVLGLLCGTCGYDKQATPTTRGCLSNTGGNLLMAGVGFSFIFAWVLMAIVTSLFVAGGNIEKMICEPLANRQLFKIIDTPFLVHPEKKNFLPGMLFQNPNIDLTLGSMYRECYENNGLYHALQLETMFNINSFLNRTVYNRDLAKVFEGVQVDLQNVTLLEQAGRDNLINFANSGIGQIDYDAYLTEVNKGVTLVDLLSFATDLEAQADQLPRGALENALRGHASSIRLIHREQVVPMEQAMVIIGLFNERTILQPWSLNYNHSSETKGYVQSLVGYFRQYTEWVKNSLTAEVAQCKPISNIVDSMEIVACSFIIDSVNTFWFGLGGCCILLIPSIIFSVKLAKYYRRMDTEDVFEDSPYNDTLTRFPRASAPPSYSIW</sequence>
<evidence type="ECO:0000256" key="7">
    <source>
        <dbReference type="SAM" id="Phobius"/>
    </source>
</evidence>
<keyword evidence="4 7" id="KW-1133">Transmembrane helix</keyword>
<dbReference type="Ensembl" id="ENSAOCT00000064236.1">
    <property type="protein sequence ID" value="ENSAOCP00000032554.1"/>
    <property type="gene ID" value="ENSAOCG00000002460.2"/>
</dbReference>
<keyword evidence="8" id="KW-0732">Signal</keyword>
<feature type="signal peptide" evidence="8">
    <location>
        <begin position="1"/>
        <end position="18"/>
    </location>
</feature>
<protein>
    <recommendedName>
        <fullName evidence="11">Prominin 1 b</fullName>
    </recommendedName>
</protein>
<evidence type="ECO:0000256" key="8">
    <source>
        <dbReference type="SAM" id="SignalP"/>
    </source>
</evidence>
<keyword evidence="5 7" id="KW-0472">Membrane</keyword>
<dbReference type="GeneTree" id="ENSGT00530000063586"/>
<dbReference type="AlphaFoldDB" id="A0AAQ5WX51"/>
<dbReference type="GO" id="GO:0071914">
    <property type="term" value="C:prominosome"/>
    <property type="evidence" value="ECO:0007669"/>
    <property type="project" value="TreeGrafter"/>
</dbReference>
<evidence type="ECO:0000313" key="9">
    <source>
        <dbReference type="Ensembl" id="ENSAOCP00000032554.1"/>
    </source>
</evidence>
<accession>A0AAQ5WX51</accession>
<evidence type="ECO:0000256" key="6">
    <source>
        <dbReference type="ARBA" id="ARBA00023180"/>
    </source>
</evidence>
<feature type="transmembrane region" description="Helical" evidence="7">
    <location>
        <begin position="758"/>
        <end position="777"/>
    </location>
</feature>
<feature type="transmembrane region" description="Helical" evidence="7">
    <location>
        <begin position="143"/>
        <end position="165"/>
    </location>
</feature>
<reference evidence="9" key="2">
    <citation type="submission" date="2025-08" db="UniProtKB">
        <authorList>
            <consortium name="Ensembl"/>
        </authorList>
    </citation>
    <scope>IDENTIFICATION</scope>
</reference>
<feature type="transmembrane region" description="Helical" evidence="7">
    <location>
        <begin position="418"/>
        <end position="447"/>
    </location>
</feature>
<organism evidence="9 10">
    <name type="scientific">Amphiprion ocellaris</name>
    <name type="common">Clown anemonefish</name>
    <dbReference type="NCBI Taxonomy" id="80972"/>
    <lineage>
        <taxon>Eukaryota</taxon>
        <taxon>Metazoa</taxon>
        <taxon>Chordata</taxon>
        <taxon>Craniata</taxon>
        <taxon>Vertebrata</taxon>
        <taxon>Euteleostomi</taxon>
        <taxon>Actinopterygii</taxon>
        <taxon>Neopterygii</taxon>
        <taxon>Teleostei</taxon>
        <taxon>Neoteleostei</taxon>
        <taxon>Acanthomorphata</taxon>
        <taxon>Ovalentaria</taxon>
        <taxon>Pomacentridae</taxon>
        <taxon>Amphiprion</taxon>
    </lineage>
</organism>
<feature type="chain" id="PRO_5043905087" description="Prominin 1 b" evidence="8">
    <location>
        <begin position="19"/>
        <end position="816"/>
    </location>
</feature>
<evidence type="ECO:0000256" key="3">
    <source>
        <dbReference type="ARBA" id="ARBA00022692"/>
    </source>
</evidence>
<feature type="transmembrane region" description="Helical" evidence="7">
    <location>
        <begin position="468"/>
        <end position="492"/>
    </location>
</feature>
<dbReference type="GO" id="GO:0016324">
    <property type="term" value="C:apical plasma membrane"/>
    <property type="evidence" value="ECO:0007669"/>
    <property type="project" value="TreeGrafter"/>
</dbReference>
<evidence type="ECO:0000256" key="5">
    <source>
        <dbReference type="ARBA" id="ARBA00023136"/>
    </source>
</evidence>
<dbReference type="GO" id="GO:0031528">
    <property type="term" value="C:microvillus membrane"/>
    <property type="evidence" value="ECO:0007669"/>
    <property type="project" value="UniProtKB-SubCell"/>
</dbReference>
<evidence type="ECO:0000256" key="4">
    <source>
        <dbReference type="ARBA" id="ARBA00022989"/>
    </source>
</evidence>
<reference evidence="9 10" key="1">
    <citation type="submission" date="2022-01" db="EMBL/GenBank/DDBJ databases">
        <title>A chromosome-scale genome assembly of the false clownfish, Amphiprion ocellaris.</title>
        <authorList>
            <person name="Ryu T."/>
        </authorList>
    </citation>
    <scope>NUCLEOTIDE SEQUENCE [LARGE SCALE GENOMIC DNA]</scope>
</reference>
<dbReference type="Proteomes" id="UP001501940">
    <property type="component" value="Chromosome 4"/>
</dbReference>
<evidence type="ECO:0008006" key="11">
    <source>
        <dbReference type="Google" id="ProtNLM"/>
    </source>
</evidence>
<dbReference type="GO" id="GO:0005929">
    <property type="term" value="C:cilium"/>
    <property type="evidence" value="ECO:0007669"/>
    <property type="project" value="TreeGrafter"/>
</dbReference>
<dbReference type="GO" id="GO:0009986">
    <property type="term" value="C:cell surface"/>
    <property type="evidence" value="ECO:0007669"/>
    <property type="project" value="TreeGrafter"/>
</dbReference>
<evidence type="ECO:0000256" key="2">
    <source>
        <dbReference type="ARBA" id="ARBA00006058"/>
    </source>
</evidence>
<comment type="subcellular location">
    <subcellularLocation>
        <location evidence="1">Cell projection</location>
        <location evidence="1">Microvillus membrane</location>
        <topology evidence="1">Multi-pass membrane protein</topology>
    </subcellularLocation>
</comment>
<reference evidence="9" key="3">
    <citation type="submission" date="2025-09" db="UniProtKB">
        <authorList>
            <consortium name="Ensembl"/>
        </authorList>
    </citation>
    <scope>IDENTIFICATION</scope>
</reference>
<dbReference type="PANTHER" id="PTHR22730">
    <property type="entry name" value="PROMININ PROM PROTEIN"/>
    <property type="match status" value="1"/>
</dbReference>
<evidence type="ECO:0000313" key="10">
    <source>
        <dbReference type="Proteomes" id="UP001501940"/>
    </source>
</evidence>
<keyword evidence="6" id="KW-0325">Glycoprotein</keyword>
<name>A0AAQ5WX51_AMPOC</name>
<keyword evidence="10" id="KW-1185">Reference proteome</keyword>
<keyword evidence="3 7" id="KW-0812">Transmembrane</keyword>
<feature type="transmembrane region" description="Helical" evidence="7">
    <location>
        <begin position="94"/>
        <end position="122"/>
    </location>
</feature>
<dbReference type="PANTHER" id="PTHR22730:SF8">
    <property type="entry name" value="PROMININ-1 ISOFORM X1"/>
    <property type="match status" value="1"/>
</dbReference>
<dbReference type="Pfam" id="PF05478">
    <property type="entry name" value="Prominin"/>
    <property type="match status" value="2"/>
</dbReference>